<feature type="region of interest" description="Disordered" evidence="1">
    <location>
        <begin position="10"/>
        <end position="99"/>
    </location>
</feature>
<evidence type="ECO:0000313" key="2">
    <source>
        <dbReference type="EMBL" id="KIK21386.1"/>
    </source>
</evidence>
<feature type="compositionally biased region" description="Pro residues" evidence="1">
    <location>
        <begin position="64"/>
        <end position="77"/>
    </location>
</feature>
<dbReference type="Proteomes" id="UP000054018">
    <property type="component" value="Unassembled WGS sequence"/>
</dbReference>
<name>A0A0C9YX75_9AGAM</name>
<feature type="compositionally biased region" description="Pro residues" evidence="1">
    <location>
        <begin position="13"/>
        <end position="24"/>
    </location>
</feature>
<dbReference type="Pfam" id="PF02992">
    <property type="entry name" value="Transposase_21"/>
    <property type="match status" value="1"/>
</dbReference>
<accession>A0A0C9YX75</accession>
<reference evidence="2 3" key="1">
    <citation type="submission" date="2014-04" db="EMBL/GenBank/DDBJ databases">
        <authorList>
            <consortium name="DOE Joint Genome Institute"/>
            <person name="Kuo A."/>
            <person name="Kohler A."/>
            <person name="Costa M.D."/>
            <person name="Nagy L.G."/>
            <person name="Floudas D."/>
            <person name="Copeland A."/>
            <person name="Barry K.W."/>
            <person name="Cichocki N."/>
            <person name="Veneault-Fourrey C."/>
            <person name="LaButti K."/>
            <person name="Lindquist E.A."/>
            <person name="Lipzen A."/>
            <person name="Lundell T."/>
            <person name="Morin E."/>
            <person name="Murat C."/>
            <person name="Sun H."/>
            <person name="Tunlid A."/>
            <person name="Henrissat B."/>
            <person name="Grigoriev I.V."/>
            <person name="Hibbett D.S."/>
            <person name="Martin F."/>
            <person name="Nordberg H.P."/>
            <person name="Cantor M.N."/>
            <person name="Hua S.X."/>
        </authorList>
    </citation>
    <scope>NUCLEOTIDE SEQUENCE [LARGE SCALE GENOMIC DNA]</scope>
    <source>
        <strain evidence="2 3">441</strain>
    </source>
</reference>
<sequence length="1001" mass="112663">MIILVIIRISSPSPSPSCSPPPPDDTVACLLSPPPQHTDQALPDSDTDGRPLSPPPDCIEHAPPRQPDACLPPPPSQLPSSMPDVPDVSPPPPPNITYKRRARPQIDIRDLSDRIILPKLRETMSFVLALASATLEDPVAKLGPSALDRLRNPPRRPLRIDNPGHRHSISTYLATEHSSKDAYEKICRSTARNFPGAQGVDDILSFYGVENLIASLTGVEKIQHDMCPNSCAAFTGPFSDFEQCPLCETSRWNQDVLCGSNGRSKVPAKKFTTIPLGPQLQALYRNPIQARHMRYLHERTQQIIEELQRTGSIPLVDDIAAGWDYLGAVLEGDIKKDDIVLMVSLDGAQLYESKQSDCWIYIWIILNLAPDKRYKKIHVCPGGFIPGPSKPKNIDSFLFVGLHHLAALQREGLRIWDSSEDRMFSSDLYLLFTTADGPGLVCWDGMVGHSGKNGCRVYCPTPGRRKLQSTHYYPALFRPRGNCPPGSDHPDIDVFRLPLGGSGDYADNLFQLVSAPSVRQWNFRKTETGITKPPLILGLNPCRSLGVPLCMTTDLMHLAGNLSDLLISLWRGTMECSHTDSKDSWDWSIFRDEEVWTAHGQAVEDAGVSIPGSFDRKPRNIADKINTDYKTWEFHLYIFCLAPALLYNILPERYWHNFCKLVRGIQIMSQHTINKQDLEHAYVLLGSWGREFELIYYQLRQDRLHFIRPCVHQVLHLVTEAMHKGPPICYAQWTMERTIGNLGQEIRQPSKPYENLAEEGVRRCRVNALLATMPELDDGTKGQPTGSVDLGQGYILLRKRDKRPWLPAGEEARVISEFIGQDQPLHRFKRWARLCLPNGQIARSLWREKFKSSTQIRISRNVKFVYEGQERFGEVQYFTRLARDVTGEEADEPTFEDIALVQEPKFEDIALIRLYTLPDAPLLQLSSNTLVVSKLSNQLVVASVKSIKSVVGMIPYRLKRPSGTAEDCFFLMEKPGLDISQLGLSYSVYHDVEAGHDVDIE</sequence>
<gene>
    <name evidence="2" type="ORF">PISMIDRAFT_104179</name>
</gene>
<feature type="compositionally biased region" description="Low complexity" evidence="1">
    <location>
        <begin position="78"/>
        <end position="87"/>
    </location>
</feature>
<dbReference type="EMBL" id="KN833752">
    <property type="protein sequence ID" value="KIK21386.1"/>
    <property type="molecule type" value="Genomic_DNA"/>
</dbReference>
<organism evidence="2 3">
    <name type="scientific">Pisolithus microcarpus 441</name>
    <dbReference type="NCBI Taxonomy" id="765257"/>
    <lineage>
        <taxon>Eukaryota</taxon>
        <taxon>Fungi</taxon>
        <taxon>Dikarya</taxon>
        <taxon>Basidiomycota</taxon>
        <taxon>Agaricomycotina</taxon>
        <taxon>Agaricomycetes</taxon>
        <taxon>Agaricomycetidae</taxon>
        <taxon>Boletales</taxon>
        <taxon>Sclerodermatineae</taxon>
        <taxon>Pisolithaceae</taxon>
        <taxon>Pisolithus</taxon>
    </lineage>
</organism>
<feature type="region of interest" description="Disordered" evidence="1">
    <location>
        <begin position="146"/>
        <end position="166"/>
    </location>
</feature>
<proteinExistence type="predicted"/>
<dbReference type="AlphaFoldDB" id="A0A0C9YX75"/>
<dbReference type="InterPro" id="IPR004242">
    <property type="entry name" value="Transposase_21"/>
</dbReference>
<keyword evidence="3" id="KW-1185">Reference proteome</keyword>
<dbReference type="STRING" id="765257.A0A0C9YX75"/>
<dbReference type="OrthoDB" id="3257409at2759"/>
<dbReference type="HOGENOM" id="CLU_007337_0_1_1"/>
<evidence type="ECO:0000313" key="3">
    <source>
        <dbReference type="Proteomes" id="UP000054018"/>
    </source>
</evidence>
<evidence type="ECO:0000256" key="1">
    <source>
        <dbReference type="SAM" id="MobiDB-lite"/>
    </source>
</evidence>
<reference evidence="3" key="2">
    <citation type="submission" date="2015-01" db="EMBL/GenBank/DDBJ databases">
        <title>Evolutionary Origins and Diversification of the Mycorrhizal Mutualists.</title>
        <authorList>
            <consortium name="DOE Joint Genome Institute"/>
            <consortium name="Mycorrhizal Genomics Consortium"/>
            <person name="Kohler A."/>
            <person name="Kuo A."/>
            <person name="Nagy L.G."/>
            <person name="Floudas D."/>
            <person name="Copeland A."/>
            <person name="Barry K.W."/>
            <person name="Cichocki N."/>
            <person name="Veneault-Fourrey C."/>
            <person name="LaButti K."/>
            <person name="Lindquist E.A."/>
            <person name="Lipzen A."/>
            <person name="Lundell T."/>
            <person name="Morin E."/>
            <person name="Murat C."/>
            <person name="Riley R."/>
            <person name="Ohm R."/>
            <person name="Sun H."/>
            <person name="Tunlid A."/>
            <person name="Henrissat B."/>
            <person name="Grigoriev I.V."/>
            <person name="Hibbett D.S."/>
            <person name="Martin F."/>
        </authorList>
    </citation>
    <scope>NUCLEOTIDE SEQUENCE [LARGE SCALE GENOMIC DNA]</scope>
    <source>
        <strain evidence="3">441</strain>
    </source>
</reference>
<protein>
    <submittedName>
        <fullName evidence="2">Unplaced genomic scaffold scaffold_68, whole genome shotgun sequence</fullName>
    </submittedName>
</protein>